<protein>
    <submittedName>
        <fullName evidence="8">EamA/RhaT family transporter</fullName>
    </submittedName>
    <submittedName>
        <fullName evidence="9">Multidrug transporter</fullName>
    </submittedName>
</protein>
<feature type="transmembrane region" description="Helical" evidence="6">
    <location>
        <begin position="190"/>
        <end position="206"/>
    </location>
</feature>
<feature type="transmembrane region" description="Helical" evidence="6">
    <location>
        <begin position="133"/>
        <end position="153"/>
    </location>
</feature>
<feature type="transmembrane region" description="Helical" evidence="6">
    <location>
        <begin position="39"/>
        <end position="60"/>
    </location>
</feature>
<dbReference type="AlphaFoldDB" id="A0AAX2LU50"/>
<comment type="subcellular location">
    <subcellularLocation>
        <location evidence="1">Membrane</location>
        <topology evidence="1">Multi-pass membrane protein</topology>
    </subcellularLocation>
</comment>
<evidence type="ECO:0000256" key="2">
    <source>
        <dbReference type="ARBA" id="ARBA00007362"/>
    </source>
</evidence>
<dbReference type="Proteomes" id="UP000057088">
    <property type="component" value="Chromosome 1"/>
</dbReference>
<reference evidence="10" key="1">
    <citation type="submission" date="2015-12" db="EMBL/GenBank/DDBJ databases">
        <title>FDA dAtabase for Regulatory Grade micrObial Sequences (FDA-ARGOS): Supporting development and validation of Infectious Disease Dx tests.</title>
        <authorList>
            <person name="Hoffmann M."/>
            <person name="Allard M."/>
            <person name="Evans P."/>
            <person name="Brown E."/>
            <person name="Tallon L.J."/>
            <person name="Sadzewicz L."/>
            <person name="Sengamalay N."/>
            <person name="Ott S."/>
            <person name="Godinez A."/>
            <person name="Nagaraj S."/>
            <person name="Vyas G."/>
            <person name="Aluvathingal J."/>
            <person name="Nadendla S."/>
            <person name="Geyer C."/>
            <person name="Sichtig H."/>
        </authorList>
    </citation>
    <scope>NUCLEOTIDE SEQUENCE [LARGE SCALE GENOMIC DNA]</scope>
    <source>
        <strain evidence="10">ATCC 33809</strain>
    </source>
</reference>
<keyword evidence="5 6" id="KW-0472">Membrane</keyword>
<dbReference type="InterPro" id="IPR000620">
    <property type="entry name" value="EamA_dom"/>
</dbReference>
<accession>A0AAX2LU50</accession>
<feature type="transmembrane region" description="Helical" evidence="6">
    <location>
        <begin position="80"/>
        <end position="99"/>
    </location>
</feature>
<evidence type="ECO:0000256" key="1">
    <source>
        <dbReference type="ARBA" id="ARBA00004141"/>
    </source>
</evidence>
<dbReference type="KEGG" id="vfl:AL536_00620"/>
<keyword evidence="3 6" id="KW-0812">Transmembrane</keyword>
<dbReference type="Pfam" id="PF00892">
    <property type="entry name" value="EamA"/>
    <property type="match status" value="1"/>
</dbReference>
<dbReference type="Proteomes" id="UP000254626">
    <property type="component" value="Unassembled WGS sequence"/>
</dbReference>
<feature type="transmembrane region" description="Helical" evidence="6">
    <location>
        <begin position="251"/>
        <end position="268"/>
    </location>
</feature>
<dbReference type="GeneID" id="29383292"/>
<comment type="similarity">
    <text evidence="2">Belongs to the EamA transporter family.</text>
</comment>
<feature type="transmembrane region" description="Helical" evidence="6">
    <location>
        <begin position="274"/>
        <end position="290"/>
    </location>
</feature>
<dbReference type="InterPro" id="IPR037185">
    <property type="entry name" value="EmrE-like"/>
</dbReference>
<organism evidence="9 11">
    <name type="scientific">Vibrio fluvialis</name>
    <dbReference type="NCBI Taxonomy" id="676"/>
    <lineage>
        <taxon>Bacteria</taxon>
        <taxon>Pseudomonadati</taxon>
        <taxon>Pseudomonadota</taxon>
        <taxon>Gammaproteobacteria</taxon>
        <taxon>Vibrionales</taxon>
        <taxon>Vibrionaceae</taxon>
        <taxon>Vibrio</taxon>
    </lineage>
</organism>
<feature type="transmembrane region" description="Helical" evidence="6">
    <location>
        <begin position="218"/>
        <end position="239"/>
    </location>
</feature>
<proteinExistence type="inferred from homology"/>
<name>A0AAX2LU50_VIBFL</name>
<dbReference type="EMBL" id="UHIP01000002">
    <property type="protein sequence ID" value="SUQ26830.1"/>
    <property type="molecule type" value="Genomic_DNA"/>
</dbReference>
<gene>
    <name evidence="8" type="ORF">AL536_00620</name>
    <name evidence="9" type="ORF">NCTC11327_03694</name>
</gene>
<evidence type="ECO:0000256" key="5">
    <source>
        <dbReference type="ARBA" id="ARBA00023136"/>
    </source>
</evidence>
<dbReference type="SUPFAM" id="SSF103481">
    <property type="entry name" value="Multidrug resistance efflux transporter EmrE"/>
    <property type="match status" value="2"/>
</dbReference>
<keyword evidence="4 6" id="KW-1133">Transmembrane helix</keyword>
<feature type="transmembrane region" description="Helical" evidence="6">
    <location>
        <begin position="159"/>
        <end position="178"/>
    </location>
</feature>
<evidence type="ECO:0000313" key="8">
    <source>
        <dbReference type="EMBL" id="AMF92027.1"/>
    </source>
</evidence>
<dbReference type="GO" id="GO:0016020">
    <property type="term" value="C:membrane"/>
    <property type="evidence" value="ECO:0007669"/>
    <property type="project" value="UniProtKB-SubCell"/>
</dbReference>
<dbReference type="InterPro" id="IPR050638">
    <property type="entry name" value="AA-Vitamin_Transporters"/>
</dbReference>
<dbReference type="PANTHER" id="PTHR32322:SF2">
    <property type="entry name" value="EAMA DOMAIN-CONTAINING PROTEIN"/>
    <property type="match status" value="1"/>
</dbReference>
<feature type="transmembrane region" description="Helical" evidence="6">
    <location>
        <begin position="105"/>
        <end position="126"/>
    </location>
</feature>
<reference evidence="9 11" key="3">
    <citation type="submission" date="2018-06" db="EMBL/GenBank/DDBJ databases">
        <authorList>
            <consortium name="Pathogen Informatics"/>
            <person name="Doyle S."/>
        </authorList>
    </citation>
    <scope>NUCLEOTIDE SEQUENCE [LARGE SCALE GENOMIC DNA]</scope>
    <source>
        <strain evidence="9 11">NCTC11327</strain>
    </source>
</reference>
<evidence type="ECO:0000259" key="7">
    <source>
        <dbReference type="Pfam" id="PF00892"/>
    </source>
</evidence>
<evidence type="ECO:0000313" key="11">
    <source>
        <dbReference type="Proteomes" id="UP000254626"/>
    </source>
</evidence>
<reference evidence="8" key="2">
    <citation type="submission" date="2018-01" db="EMBL/GenBank/DDBJ databases">
        <title>FDA dAtabase for Regulatory Grade micrObial Sequences (FDA-ARGOS): Supporting development and validation of Infectious Disease Dx tests.</title>
        <authorList>
            <person name="Hoffmann M."/>
            <person name="Allard M."/>
            <person name="Evans P."/>
            <person name="Brown E."/>
            <person name="Tallon L."/>
            <person name="Sadzewicz L."/>
            <person name="Sengamalay N."/>
            <person name="Ott S."/>
            <person name="Godinez A."/>
            <person name="Nagaraj S."/>
            <person name="Vyas G."/>
            <person name="Aluvathingal J."/>
            <person name="Nadendla S."/>
            <person name="Geyer C."/>
            <person name="Sichtig H."/>
        </authorList>
    </citation>
    <scope>NUCLEOTIDE SEQUENCE</scope>
    <source>
        <strain evidence="8">ATCC 33809</strain>
    </source>
</reference>
<dbReference type="PANTHER" id="PTHR32322">
    <property type="entry name" value="INNER MEMBRANE TRANSPORTER"/>
    <property type="match status" value="1"/>
</dbReference>
<evidence type="ECO:0000256" key="3">
    <source>
        <dbReference type="ARBA" id="ARBA00022692"/>
    </source>
</evidence>
<evidence type="ECO:0000313" key="10">
    <source>
        <dbReference type="Proteomes" id="UP000057088"/>
    </source>
</evidence>
<dbReference type="RefSeq" id="WP_061055338.1">
    <property type="nucleotide sequence ID" value="NZ_CABLBX010000013.1"/>
</dbReference>
<evidence type="ECO:0000256" key="4">
    <source>
        <dbReference type="ARBA" id="ARBA00022989"/>
    </source>
</evidence>
<sequence length="306" mass="33248">MSRSIRFNQPYSLLTLAPTLFLLMWSSGAVMVKLGLEHASVWSFLIARSAISFTLTLLLLRLMRGRWRPNLSHTTGATRWNLLGSGLLLQAGYLSGYFLAISTGLSPGIVTVILGLQPLLTPLLTGQRQSRRAMLFLLFGFIGLSLAVAGSAQLDALNWSGIGLAILALAAITFGTICQGRIKLDNLDSVVCQNSVALVIFSLIQLTQPWQMQWNTPLVISLLWMSVVVSTGALLLLMLMLKHQSASQVSVLFYCIPVLTILFDYALFGTTLSLMSWVGVLTVAASVWGYQNDKARRALIANAASG</sequence>
<feature type="domain" description="EamA" evidence="7">
    <location>
        <begin position="160"/>
        <end position="288"/>
    </location>
</feature>
<evidence type="ECO:0000256" key="6">
    <source>
        <dbReference type="SAM" id="Phobius"/>
    </source>
</evidence>
<keyword evidence="10" id="KW-1185">Reference proteome</keyword>
<dbReference type="EMBL" id="CP014034">
    <property type="protein sequence ID" value="AMF92027.1"/>
    <property type="molecule type" value="Genomic_DNA"/>
</dbReference>
<evidence type="ECO:0000313" key="9">
    <source>
        <dbReference type="EMBL" id="SUQ26830.1"/>
    </source>
</evidence>